<dbReference type="InterPro" id="IPR058352">
    <property type="entry name" value="DUF8039"/>
</dbReference>
<feature type="compositionally biased region" description="Polar residues" evidence="1">
    <location>
        <begin position="419"/>
        <end position="437"/>
    </location>
</feature>
<dbReference type="InterPro" id="IPR038765">
    <property type="entry name" value="Papain-like_cys_pep_sf"/>
</dbReference>
<dbReference type="AlphaFoldDB" id="A0AA96LAL0"/>
<dbReference type="Gene3D" id="1.10.10.60">
    <property type="entry name" value="Homeodomain-like"/>
    <property type="match status" value="1"/>
</dbReference>
<proteinExistence type="evidence at transcript level"/>
<evidence type="ECO:0000256" key="1">
    <source>
        <dbReference type="SAM" id="MobiDB-lite"/>
    </source>
</evidence>
<accession>A0AA96LAL0</accession>
<feature type="compositionally biased region" description="Polar residues" evidence="1">
    <location>
        <begin position="359"/>
        <end position="371"/>
    </location>
</feature>
<reference evidence="4" key="1">
    <citation type="submission" date="2023-08" db="EMBL/GenBank/DDBJ databases">
        <authorList>
            <person name="Pu J."/>
        </authorList>
    </citation>
    <scope>NUCLEOTIDE SEQUENCE</scope>
</reference>
<evidence type="ECO:0000259" key="2">
    <source>
        <dbReference type="Pfam" id="PF13837"/>
    </source>
</evidence>
<dbReference type="EMBL" id="OR463489">
    <property type="protein sequence ID" value="WNP90956.1"/>
    <property type="molecule type" value="mRNA"/>
</dbReference>
<sequence length="1144" mass="132223">MKRIHTANRFEKHKPQQKQTTPPQIMKFVTEAQPSPSSSAVLEDGWSNDATFTLIDAWGKLSKTHNRKYLRQYHWKEIAKTINDHHGYSRKERRTYVHCKNRFEALKKKYAIEKARVSENEFYDDEWVFFEKLDSVLGDGLPAKKVSPPVEPTLDVPAWALAPVGRRSGAQSTQNTQKQPAEVRMSSESAEEESRFRRNVSSQKRPASVTATSSPESAGDLQVSNESKKRKRGRRDVELGHREVAGRKDRELGYREVTHAMEKLSEVHERVESSKQRKHVDLEKQKMQKQKMQFSKDSQRVQFSEGSQRMEFLKDSQIRWMQFLEEQTQRIQSSEGSQRMQFSRDSQTQRVQYPEDSQRMQFSKDSQTQRMQFPEDSRTQRMQFPEDSRRMQFSKDSQRMQFSKDSQTPRMQFPEDSQRMQFSKDSQRMQLQKTNNSKHMDDVSAPSRSRLDSQSTKKKVRGPTLMKKLALDRTDGQRIPIEFDQSTGKSIGENKTKFKSYLGFLGRSKISILIEDWDSVDANVKDEIWTEILKIWDVPNSGFLRKKWIAYVGERWRAFKTNLTSRYIHGDLRGQSPLEAYNFLDEETWQAFVQMRLDPAFQEIRKKAQMSSAHHTTPHRLSRGGYELLQEKIMQEKLKQKQDSLGDSVAAPPSPPARHEQWKRARQKPSGDYTSEDSRIIAEKIDSLVEKTAQGTFVPQGRKDILAEAIGKPEHSGFVRGVGRGVGIKQYFGPLSRDSTPPVFSSEQLKTIKVELTQQIKEELMQDLEAMGFSKKPSNFPTHSPNTVVPASTKGSSSVVPPIPEEDEIPERCELYVDDFLHAVAYGNIYKLGPTIHNQILENDMVRVVVSEVLDANAQVPMPTDEVETVGQALNNFIQWPKRLVEIVSDKDVDGYEKDNVSPKRSNPQLDSVQQLVLKAMCMSESIKLELEHDRMKSLWLSQRDIMELCMGKQELSITILRLWLTYLNRLSINVGKSDLYGFIDPCFIQSQHDPSNAEAYIQNKLCDDKKECYLAPYYNNRHWQLLIICPKKNNVVFLCSLERKPDKNIIQTVDSALDGYHKLQGVQKKKPTWIVPVCQRQPESYECGYYIMIHMLKIVSDGIIDSWKKIFGNPEPFDEDELINVRQRCASLILEFIQGTKNV</sequence>
<feature type="region of interest" description="Disordered" evidence="1">
    <location>
        <begin position="331"/>
        <end position="459"/>
    </location>
</feature>
<feature type="domain" description="Myb/SANT-like DNA-binding" evidence="2">
    <location>
        <begin position="45"/>
        <end position="135"/>
    </location>
</feature>
<organism evidence="4">
    <name type="scientific">Medicago sativa</name>
    <name type="common">Alfalfa</name>
    <dbReference type="NCBI Taxonomy" id="3879"/>
    <lineage>
        <taxon>Eukaryota</taxon>
        <taxon>Viridiplantae</taxon>
        <taxon>Streptophyta</taxon>
        <taxon>Embryophyta</taxon>
        <taxon>Tracheophyta</taxon>
        <taxon>Spermatophyta</taxon>
        <taxon>Magnoliopsida</taxon>
        <taxon>eudicotyledons</taxon>
        <taxon>Gunneridae</taxon>
        <taxon>Pentapetalae</taxon>
        <taxon>rosids</taxon>
        <taxon>fabids</taxon>
        <taxon>Fabales</taxon>
        <taxon>Fabaceae</taxon>
        <taxon>Papilionoideae</taxon>
        <taxon>50 kb inversion clade</taxon>
        <taxon>NPAAA clade</taxon>
        <taxon>Hologalegina</taxon>
        <taxon>IRL clade</taxon>
        <taxon>Trifolieae</taxon>
        <taxon>Medicago</taxon>
    </lineage>
</organism>
<feature type="compositionally biased region" description="Basic and acidic residues" evidence="1">
    <location>
        <begin position="235"/>
        <end position="244"/>
    </location>
</feature>
<dbReference type="Gene3D" id="3.40.395.10">
    <property type="entry name" value="Adenoviral Proteinase, Chain A"/>
    <property type="match status" value="1"/>
</dbReference>
<dbReference type="PANTHER" id="PTHR33018">
    <property type="entry name" value="OS10G0338966 PROTEIN-RELATED"/>
    <property type="match status" value="1"/>
</dbReference>
<feature type="region of interest" description="Disordered" evidence="1">
    <location>
        <begin position="1"/>
        <end position="23"/>
    </location>
</feature>
<feature type="compositionally biased region" description="Polar residues" evidence="1">
    <location>
        <begin position="776"/>
        <end position="799"/>
    </location>
</feature>
<feature type="compositionally biased region" description="Polar residues" evidence="1">
    <location>
        <begin position="399"/>
        <end position="410"/>
    </location>
</feature>
<dbReference type="Pfam" id="PF13837">
    <property type="entry name" value="Myb_DNA-bind_4"/>
    <property type="match status" value="1"/>
</dbReference>
<feature type="domain" description="DUF8039" evidence="3">
    <location>
        <begin position="808"/>
        <end position="887"/>
    </location>
</feature>
<protein>
    <submittedName>
        <fullName evidence="4">Uncharacterized protein</fullName>
    </submittedName>
</protein>
<feature type="region of interest" description="Disordered" evidence="1">
    <location>
        <begin position="165"/>
        <end position="244"/>
    </location>
</feature>
<dbReference type="PANTHER" id="PTHR33018:SF34">
    <property type="entry name" value="OS02G0472350 PROTEIN"/>
    <property type="match status" value="1"/>
</dbReference>
<evidence type="ECO:0000313" key="4">
    <source>
        <dbReference type="EMBL" id="WNP90956.1"/>
    </source>
</evidence>
<feature type="compositionally biased region" description="Polar residues" evidence="1">
    <location>
        <begin position="199"/>
        <end position="216"/>
    </location>
</feature>
<dbReference type="SUPFAM" id="SSF54001">
    <property type="entry name" value="Cysteine proteinases"/>
    <property type="match status" value="1"/>
</dbReference>
<feature type="region of interest" description="Disordered" evidence="1">
    <location>
        <begin position="640"/>
        <end position="677"/>
    </location>
</feature>
<dbReference type="InterPro" id="IPR044822">
    <property type="entry name" value="Myb_DNA-bind_4"/>
</dbReference>
<feature type="compositionally biased region" description="Polar residues" evidence="1">
    <location>
        <begin position="331"/>
        <end position="351"/>
    </location>
</feature>
<evidence type="ECO:0000259" key="3">
    <source>
        <dbReference type="Pfam" id="PF26133"/>
    </source>
</evidence>
<dbReference type="Pfam" id="PF26133">
    <property type="entry name" value="DUF8039"/>
    <property type="match status" value="1"/>
</dbReference>
<feature type="compositionally biased region" description="Polar residues" evidence="1">
    <location>
        <begin position="169"/>
        <end position="179"/>
    </location>
</feature>
<name>A0AA96LAL0_MEDSA</name>
<feature type="compositionally biased region" description="Basic and acidic residues" evidence="1">
    <location>
        <begin position="373"/>
        <end position="390"/>
    </location>
</feature>
<feature type="region of interest" description="Disordered" evidence="1">
    <location>
        <begin position="775"/>
        <end position="804"/>
    </location>
</feature>